<dbReference type="PRINTS" id="PR00455">
    <property type="entry name" value="HTHTETR"/>
</dbReference>
<keyword evidence="3" id="KW-0804">Transcription</keyword>
<evidence type="ECO:0000256" key="1">
    <source>
        <dbReference type="ARBA" id="ARBA00023015"/>
    </source>
</evidence>
<evidence type="ECO:0000259" key="6">
    <source>
        <dbReference type="PROSITE" id="PS50977"/>
    </source>
</evidence>
<dbReference type="InterPro" id="IPR054129">
    <property type="entry name" value="DesT_TetR_C"/>
</dbReference>
<dbReference type="Pfam" id="PF21943">
    <property type="entry name" value="TetR_C_46"/>
    <property type="match status" value="1"/>
</dbReference>
<evidence type="ECO:0000256" key="4">
    <source>
        <dbReference type="PROSITE-ProRule" id="PRU00335"/>
    </source>
</evidence>
<dbReference type="Proteomes" id="UP001499987">
    <property type="component" value="Unassembled WGS sequence"/>
</dbReference>
<dbReference type="PANTHER" id="PTHR30055">
    <property type="entry name" value="HTH-TYPE TRANSCRIPTIONAL REGULATOR RUTR"/>
    <property type="match status" value="1"/>
</dbReference>
<name>A0ABN1U8K3_9ACTN</name>
<organism evidence="7 8">
    <name type="scientific">Kitasatospora arboriphila</name>
    <dbReference type="NCBI Taxonomy" id="258052"/>
    <lineage>
        <taxon>Bacteria</taxon>
        <taxon>Bacillati</taxon>
        <taxon>Actinomycetota</taxon>
        <taxon>Actinomycetes</taxon>
        <taxon>Kitasatosporales</taxon>
        <taxon>Streptomycetaceae</taxon>
        <taxon>Kitasatospora</taxon>
    </lineage>
</organism>
<evidence type="ECO:0000256" key="3">
    <source>
        <dbReference type="ARBA" id="ARBA00023163"/>
    </source>
</evidence>
<dbReference type="InterPro" id="IPR050109">
    <property type="entry name" value="HTH-type_TetR-like_transc_reg"/>
</dbReference>
<keyword evidence="8" id="KW-1185">Reference proteome</keyword>
<evidence type="ECO:0000256" key="5">
    <source>
        <dbReference type="SAM" id="MobiDB-lite"/>
    </source>
</evidence>
<reference evidence="7 8" key="1">
    <citation type="journal article" date="2019" name="Int. J. Syst. Evol. Microbiol.">
        <title>The Global Catalogue of Microorganisms (GCM) 10K type strain sequencing project: providing services to taxonomists for standard genome sequencing and annotation.</title>
        <authorList>
            <consortium name="The Broad Institute Genomics Platform"/>
            <consortium name="The Broad Institute Genome Sequencing Center for Infectious Disease"/>
            <person name="Wu L."/>
            <person name="Ma J."/>
        </authorList>
    </citation>
    <scope>NUCLEOTIDE SEQUENCE [LARGE SCALE GENOMIC DNA]</scope>
    <source>
        <strain evidence="7 8">JCM 13002</strain>
    </source>
</reference>
<dbReference type="SUPFAM" id="SSF48498">
    <property type="entry name" value="Tetracyclin repressor-like, C-terminal domain"/>
    <property type="match status" value="1"/>
</dbReference>
<comment type="caution">
    <text evidence="7">The sequence shown here is derived from an EMBL/GenBank/DDBJ whole genome shotgun (WGS) entry which is preliminary data.</text>
</comment>
<proteinExistence type="predicted"/>
<dbReference type="InterPro" id="IPR036271">
    <property type="entry name" value="Tet_transcr_reg_TetR-rel_C_sf"/>
</dbReference>
<gene>
    <name evidence="7" type="ORF">GCM10009663_74760</name>
</gene>
<evidence type="ECO:0000313" key="8">
    <source>
        <dbReference type="Proteomes" id="UP001499987"/>
    </source>
</evidence>
<feature type="DNA-binding region" description="H-T-H motif" evidence="4">
    <location>
        <begin position="69"/>
        <end position="88"/>
    </location>
</feature>
<dbReference type="Gene3D" id="1.10.357.10">
    <property type="entry name" value="Tetracycline Repressor, domain 2"/>
    <property type="match status" value="1"/>
</dbReference>
<dbReference type="PROSITE" id="PS01081">
    <property type="entry name" value="HTH_TETR_1"/>
    <property type="match status" value="1"/>
</dbReference>
<dbReference type="Pfam" id="PF00440">
    <property type="entry name" value="TetR_N"/>
    <property type="match status" value="1"/>
</dbReference>
<keyword evidence="1" id="KW-0805">Transcription regulation</keyword>
<feature type="domain" description="HTH tetR-type" evidence="6">
    <location>
        <begin position="46"/>
        <end position="106"/>
    </location>
</feature>
<keyword evidence="2 4" id="KW-0238">DNA-binding</keyword>
<dbReference type="RefSeq" id="WP_425555334.1">
    <property type="nucleotide sequence ID" value="NZ_BAAALD010000149.1"/>
</dbReference>
<accession>A0ABN1U8K3</accession>
<sequence length="242" mass="26174">MNGSNADTADGHQHATGGDGAAVGRTRSAPAARGGRAGGRVRMTGKQRREQLLEIGRSVFAERGYDGTSVEEIAERAGVSKPVVYEHFGGKEGLYAVVVDREMQLLLDMVTGALTGGHSRELLEQAAFALMDYIDTSTDGFKILVRDSPVAQSTGSFASLISDIATQVEDILGLEFKSRGFDPRLAPMYSQMLVGMVALTGQWWLEVRKPQKAEVAAHLVNLAWHGLEGLERHPKLVGERRV</sequence>
<dbReference type="InterPro" id="IPR001647">
    <property type="entry name" value="HTH_TetR"/>
</dbReference>
<dbReference type="EMBL" id="BAAALD010000149">
    <property type="protein sequence ID" value="GAA1124990.1"/>
    <property type="molecule type" value="Genomic_DNA"/>
</dbReference>
<feature type="region of interest" description="Disordered" evidence="5">
    <location>
        <begin position="1"/>
        <end position="47"/>
    </location>
</feature>
<evidence type="ECO:0000256" key="2">
    <source>
        <dbReference type="ARBA" id="ARBA00023125"/>
    </source>
</evidence>
<protein>
    <submittedName>
        <fullName evidence="7">TetR/AcrR family transcriptional regulator</fullName>
    </submittedName>
</protein>
<evidence type="ECO:0000313" key="7">
    <source>
        <dbReference type="EMBL" id="GAA1124990.1"/>
    </source>
</evidence>
<dbReference type="PANTHER" id="PTHR30055:SF227">
    <property type="entry name" value="TRANSCRIPTIONAL REGULATORY PROTEIN (PROBABLY TETR-FAMILY)-RELATED"/>
    <property type="match status" value="1"/>
</dbReference>
<feature type="compositionally biased region" description="Low complexity" evidence="5">
    <location>
        <begin position="24"/>
        <end position="44"/>
    </location>
</feature>
<dbReference type="InterPro" id="IPR023772">
    <property type="entry name" value="DNA-bd_HTH_TetR-type_CS"/>
</dbReference>
<dbReference type="PROSITE" id="PS50977">
    <property type="entry name" value="HTH_TETR_2"/>
    <property type="match status" value="1"/>
</dbReference>
<dbReference type="SUPFAM" id="SSF46689">
    <property type="entry name" value="Homeodomain-like"/>
    <property type="match status" value="1"/>
</dbReference>
<dbReference type="InterPro" id="IPR009057">
    <property type="entry name" value="Homeodomain-like_sf"/>
</dbReference>